<keyword evidence="2" id="KW-1133">Transmembrane helix</keyword>
<dbReference type="Pfam" id="PF02179">
    <property type="entry name" value="BAG"/>
    <property type="match status" value="1"/>
</dbReference>
<name>A0A6A6VSJ9_9PEZI</name>
<feature type="region of interest" description="Disordered" evidence="1">
    <location>
        <begin position="75"/>
        <end position="105"/>
    </location>
</feature>
<evidence type="ECO:0000256" key="1">
    <source>
        <dbReference type="SAM" id="MobiDB-lite"/>
    </source>
</evidence>
<keyword evidence="2" id="KW-0472">Membrane</keyword>
<sequence>MPRTRRSARLGKELKPPSPAPVVGERIASTSDMSLASLPETGERQNTPDVVVPKSLQTSLVATPKKSMFSFGNLTGITQRTPRNKTPIKPSEKEMHPQLHHQTTTKPLEEARWLGFLSKGAHTEPSKGVNKLIYTQATPTKIPTTAQKSVLSTPEFKFRVTRPSFELSPEARQLMEETREEAAMIKAQMMAAKHAGASIADINGVGGRKYAQAKGKAGRFSDVHMEQFKRMDSIANHPSSFRADPNRFKQAEVRKSLKRSPSKAQLDDEDAPPAVRPSPSMSRLPAHASSGARPRSTVKLVSETVEDIPAVIFSNKRNKHSAEQDVSSMRPADKSATPKTMIPKLPASISRLPSVCTPTRSSLARAQSVRVAKTPQSNIPSLLRTPSTRTPLRRNISPSRAKSTIREGVQQISDSLRQKGGVRGILRSPQRHFSNDPLKIAAGTHVATPDRVKYGSNIDKSLPAVPFTAPVSKTRRVEFTASTVARAERDAPKTPTPVANTDDVEPPIEYPSLEIDYPSLTASTSSPSPAPSRRRKTLNELSIPGSFTFRSERQVSFGPVTSGIKSIRKTQGSNVCEGVQNIGKKRKLDDVEESLESDKENKPSAENEDDIEEGRNRKRARKSVDQTSTAPSKIPSSPADKSLRQGIFTLASSHFLNVISDIFGRRLKNTTPYQPATSFKDELVGRKWDLLLHYTDKQYIVDRLRGFSSRLVDDDSLVYSTAGFILFVAAVLLLFFGRQRSRLPALQSPPSFTTCPEAKKQKNKEMSSWSSRFGQMAGKFSPFGRNANSGNNQVTDSDFSYITSEDLARHAISNNQSQHAASPGANDDTIILRNKKLSYPIHFPSGSLSSGEITIGVLRIAAAQKLEIRDARRIKLLYKGKNLKDDKALARDEGLHSDHASEVLVTVSEASDSYLDTRDATDDRSVLSASSDDESADDSATPSNTASKKRKTRSKRKKRGGASGRKSPTSSSTQASARYTNNTPRPAEYLPIPSTANLRPSSAPPISAPQPSLSNPPMTQLDALESHFRITLQPQCEEFLRSTPGEGVEMAKWTMKQKGLAETILVQVMLKLDAVETDGNHDVRMRRKELVREVQGWLDRLDQYAGTSK</sequence>
<feature type="compositionally biased region" description="Polar residues" evidence="1">
    <location>
        <begin position="625"/>
        <end position="635"/>
    </location>
</feature>
<dbReference type="RefSeq" id="XP_033595207.1">
    <property type="nucleotide sequence ID" value="XM_033748601.1"/>
</dbReference>
<feature type="region of interest" description="Disordered" evidence="1">
    <location>
        <begin position="1"/>
        <end position="52"/>
    </location>
</feature>
<feature type="region of interest" description="Disordered" evidence="1">
    <location>
        <begin position="485"/>
        <end position="536"/>
    </location>
</feature>
<proteinExistence type="predicted"/>
<feature type="region of interest" description="Disordered" evidence="1">
    <location>
        <begin position="915"/>
        <end position="1018"/>
    </location>
</feature>
<dbReference type="SUPFAM" id="SSF63491">
    <property type="entry name" value="BAG domain"/>
    <property type="match status" value="1"/>
</dbReference>
<dbReference type="AlphaFoldDB" id="A0A6A6VSJ9"/>
<dbReference type="SMART" id="SM00264">
    <property type="entry name" value="BAG"/>
    <property type="match status" value="1"/>
</dbReference>
<feature type="transmembrane region" description="Helical" evidence="2">
    <location>
        <begin position="717"/>
        <end position="736"/>
    </location>
</feature>
<feature type="domain" description="BAG" evidence="3">
    <location>
        <begin position="1048"/>
        <end position="1105"/>
    </location>
</feature>
<reference evidence="4" key="1">
    <citation type="journal article" date="2020" name="Stud. Mycol.">
        <title>101 Dothideomycetes genomes: a test case for predicting lifestyles and emergence of pathogens.</title>
        <authorList>
            <person name="Haridas S."/>
            <person name="Albert R."/>
            <person name="Binder M."/>
            <person name="Bloem J."/>
            <person name="Labutti K."/>
            <person name="Salamov A."/>
            <person name="Andreopoulos B."/>
            <person name="Baker S."/>
            <person name="Barry K."/>
            <person name="Bills G."/>
            <person name="Bluhm B."/>
            <person name="Cannon C."/>
            <person name="Castanera R."/>
            <person name="Culley D."/>
            <person name="Daum C."/>
            <person name="Ezra D."/>
            <person name="Gonzalez J."/>
            <person name="Henrissat B."/>
            <person name="Kuo A."/>
            <person name="Liang C."/>
            <person name="Lipzen A."/>
            <person name="Lutzoni F."/>
            <person name="Magnuson J."/>
            <person name="Mondo S."/>
            <person name="Nolan M."/>
            <person name="Ohm R."/>
            <person name="Pangilinan J."/>
            <person name="Park H.-J."/>
            <person name="Ramirez L."/>
            <person name="Alfaro M."/>
            <person name="Sun H."/>
            <person name="Tritt A."/>
            <person name="Yoshinaga Y."/>
            <person name="Zwiers L.-H."/>
            <person name="Turgeon B."/>
            <person name="Goodwin S."/>
            <person name="Spatafora J."/>
            <person name="Crous P."/>
            <person name="Grigoriev I."/>
        </authorList>
    </citation>
    <scope>NUCLEOTIDE SEQUENCE</scope>
    <source>
        <strain evidence="4">CBS 121739</strain>
    </source>
</reference>
<feature type="region of interest" description="Disordered" evidence="1">
    <location>
        <begin position="234"/>
        <end position="298"/>
    </location>
</feature>
<evidence type="ECO:0000256" key="2">
    <source>
        <dbReference type="SAM" id="Phobius"/>
    </source>
</evidence>
<dbReference type="GeneID" id="54489655"/>
<dbReference type="PROSITE" id="PS51035">
    <property type="entry name" value="BAG"/>
    <property type="match status" value="1"/>
</dbReference>
<feature type="region of interest" description="Disordered" evidence="1">
    <location>
        <begin position="587"/>
        <end position="640"/>
    </location>
</feature>
<feature type="compositionally biased region" description="Low complexity" evidence="1">
    <location>
        <begin position="518"/>
        <end position="527"/>
    </location>
</feature>
<feature type="compositionally biased region" description="Polar residues" evidence="1">
    <location>
        <begin position="968"/>
        <end position="984"/>
    </location>
</feature>
<feature type="region of interest" description="Disordered" evidence="1">
    <location>
        <begin position="365"/>
        <end position="403"/>
    </location>
</feature>
<dbReference type="InterPro" id="IPR036533">
    <property type="entry name" value="BAG_dom_sf"/>
</dbReference>
<keyword evidence="2" id="KW-0812">Transmembrane</keyword>
<protein>
    <recommendedName>
        <fullName evidence="3">BAG domain-containing protein</fullName>
    </recommendedName>
</protein>
<evidence type="ECO:0000259" key="3">
    <source>
        <dbReference type="PROSITE" id="PS51035"/>
    </source>
</evidence>
<evidence type="ECO:0000313" key="5">
    <source>
        <dbReference type="Proteomes" id="UP000799437"/>
    </source>
</evidence>
<dbReference type="OrthoDB" id="5204833at2759"/>
<dbReference type="Proteomes" id="UP000799437">
    <property type="component" value="Unassembled WGS sequence"/>
</dbReference>
<feature type="compositionally biased region" description="Basic residues" evidence="1">
    <location>
        <begin position="947"/>
        <end position="960"/>
    </location>
</feature>
<feature type="compositionally biased region" description="Low complexity" evidence="1">
    <location>
        <begin position="380"/>
        <end position="394"/>
    </location>
</feature>
<dbReference type="InterPro" id="IPR003103">
    <property type="entry name" value="BAG_domain"/>
</dbReference>
<gene>
    <name evidence="4" type="ORF">EJ05DRAFT_515418</name>
</gene>
<accession>A0A6A6VSJ9</accession>
<feature type="compositionally biased region" description="Basic and acidic residues" evidence="1">
    <location>
        <begin position="596"/>
        <end position="605"/>
    </location>
</feature>
<feature type="compositionally biased region" description="Basic and acidic residues" evidence="1">
    <location>
        <begin position="244"/>
        <end position="255"/>
    </location>
</feature>
<feature type="compositionally biased region" description="Basic and acidic residues" evidence="1">
    <location>
        <begin position="915"/>
        <end position="925"/>
    </location>
</feature>
<feature type="region of interest" description="Disordered" evidence="1">
    <location>
        <begin position="318"/>
        <end position="340"/>
    </location>
</feature>
<organism evidence="4 5">
    <name type="scientific">Pseudovirgaria hyperparasitica</name>
    <dbReference type="NCBI Taxonomy" id="470096"/>
    <lineage>
        <taxon>Eukaryota</taxon>
        <taxon>Fungi</taxon>
        <taxon>Dikarya</taxon>
        <taxon>Ascomycota</taxon>
        <taxon>Pezizomycotina</taxon>
        <taxon>Dothideomycetes</taxon>
        <taxon>Dothideomycetes incertae sedis</taxon>
        <taxon>Acrospermales</taxon>
        <taxon>Acrospermaceae</taxon>
        <taxon>Pseudovirgaria</taxon>
    </lineage>
</organism>
<evidence type="ECO:0000313" key="4">
    <source>
        <dbReference type="EMBL" id="KAF2752756.1"/>
    </source>
</evidence>
<dbReference type="Gene3D" id="1.20.58.120">
    <property type="entry name" value="BAG domain"/>
    <property type="match status" value="1"/>
</dbReference>
<keyword evidence="5" id="KW-1185">Reference proteome</keyword>
<dbReference type="GO" id="GO:0051087">
    <property type="term" value="F:protein-folding chaperone binding"/>
    <property type="evidence" value="ECO:0007669"/>
    <property type="project" value="InterPro"/>
</dbReference>
<dbReference type="EMBL" id="ML996595">
    <property type="protein sequence ID" value="KAF2752756.1"/>
    <property type="molecule type" value="Genomic_DNA"/>
</dbReference>